<evidence type="ECO:0000256" key="1">
    <source>
        <dbReference type="SAM" id="Phobius"/>
    </source>
</evidence>
<dbReference type="Pfam" id="PF08592">
    <property type="entry name" value="Anthrone_oxy"/>
    <property type="match status" value="1"/>
</dbReference>
<keyword evidence="1 2" id="KW-0812">Transmembrane</keyword>
<proteinExistence type="predicted"/>
<dbReference type="eggNOG" id="COG5500">
    <property type="taxonomic scope" value="Bacteria"/>
</dbReference>
<reference evidence="2 3" key="1">
    <citation type="journal article" date="2009" name="Stand. Genomic Sci.">
        <title>Complete genome sequence of Pedobacter heparinus type strain (HIM 762-3).</title>
        <authorList>
            <person name="Han C."/>
            <person name="Spring S."/>
            <person name="Lapidus A."/>
            <person name="Del Rio T.G."/>
            <person name="Tice H."/>
            <person name="Copeland A."/>
            <person name="Cheng J.F."/>
            <person name="Lucas S."/>
            <person name="Chen F."/>
            <person name="Nolan M."/>
            <person name="Bruce D."/>
            <person name="Goodwin L."/>
            <person name="Pitluck S."/>
            <person name="Ivanova N."/>
            <person name="Mavromatis K."/>
            <person name="Mikhailova N."/>
            <person name="Pati A."/>
            <person name="Chen A."/>
            <person name="Palaniappan K."/>
            <person name="Land M."/>
            <person name="Hauser L."/>
            <person name="Chang Y.J."/>
            <person name="Jeffries C.C."/>
            <person name="Saunders E."/>
            <person name="Chertkov O."/>
            <person name="Brettin T."/>
            <person name="Goker M."/>
            <person name="Rohde M."/>
            <person name="Bristow J."/>
            <person name="Eisen J.A."/>
            <person name="Markowitz V."/>
            <person name="Hugenholtz P."/>
            <person name="Kyrpides N.C."/>
            <person name="Klenk H.P."/>
            <person name="Detter J.C."/>
        </authorList>
    </citation>
    <scope>NUCLEOTIDE SEQUENCE [LARGE SCALE GENOMIC DNA]</scope>
    <source>
        <strain evidence="3">ATCC 13125 / DSM 2366 / CIP 104194 / JCM 7457 / NBRC 12017 / NCIMB 9290 / NRRL B-14731 / HIM 762-3</strain>
    </source>
</reference>
<keyword evidence="1" id="KW-1133">Transmembrane helix</keyword>
<dbReference type="InterPro" id="IPR013901">
    <property type="entry name" value="Anthrone_oxy"/>
</dbReference>
<protein>
    <submittedName>
        <fullName evidence="2">Putative transmembrane protein</fullName>
    </submittedName>
</protein>
<evidence type="ECO:0000313" key="2">
    <source>
        <dbReference type="EMBL" id="ACU05463.1"/>
    </source>
</evidence>
<dbReference type="KEGG" id="phe:Phep_3268"/>
<sequence length="159" mass="17806">MKNTILFLSILTTALMAGLFYSWSISVMRGLKTLPDREFILSMQAMNRAIQNPLFFICFFGAAIFLLISCYQQFGPSLNREYYLLIAATLIYLIGVPGLTIFGNVPLNNMLDSFDVNGSSVDSLSKMRLGFEAKWNYLNNMRSIAAILSTCLLLFAKIG</sequence>
<accession>C6Y420</accession>
<evidence type="ECO:0000313" key="3">
    <source>
        <dbReference type="Proteomes" id="UP000000852"/>
    </source>
</evidence>
<dbReference type="HOGENOM" id="CLU_111152_0_2_10"/>
<name>C6Y420_PEDHD</name>
<dbReference type="AlphaFoldDB" id="C6Y420"/>
<organism evidence="2 3">
    <name type="scientific">Pedobacter heparinus (strain ATCC 13125 / DSM 2366 / CIP 104194 / JCM 7457 / NBRC 12017 / NCIMB 9290 / NRRL B-14731 / HIM 762-3)</name>
    <dbReference type="NCBI Taxonomy" id="485917"/>
    <lineage>
        <taxon>Bacteria</taxon>
        <taxon>Pseudomonadati</taxon>
        <taxon>Bacteroidota</taxon>
        <taxon>Sphingobacteriia</taxon>
        <taxon>Sphingobacteriales</taxon>
        <taxon>Sphingobacteriaceae</taxon>
        <taxon>Pedobacter</taxon>
    </lineage>
</organism>
<dbReference type="OrthoDB" id="772592at2"/>
<dbReference type="RefSeq" id="WP_015809072.1">
    <property type="nucleotide sequence ID" value="NC_013061.1"/>
</dbReference>
<keyword evidence="3" id="KW-1185">Reference proteome</keyword>
<dbReference type="Proteomes" id="UP000000852">
    <property type="component" value="Chromosome"/>
</dbReference>
<feature type="transmembrane region" description="Helical" evidence="1">
    <location>
        <begin position="53"/>
        <end position="71"/>
    </location>
</feature>
<gene>
    <name evidence="2" type="ordered locus">Phep_3268</name>
</gene>
<dbReference type="STRING" id="485917.Phep_3268"/>
<feature type="transmembrane region" description="Helical" evidence="1">
    <location>
        <begin position="83"/>
        <end position="103"/>
    </location>
</feature>
<dbReference type="EMBL" id="CP001681">
    <property type="protein sequence ID" value="ACU05463.1"/>
    <property type="molecule type" value="Genomic_DNA"/>
</dbReference>
<keyword evidence="1" id="KW-0472">Membrane</keyword>